<organism evidence="10 11">
    <name type="scientific">Plesiocystis pacifica SIR-1</name>
    <dbReference type="NCBI Taxonomy" id="391625"/>
    <lineage>
        <taxon>Bacteria</taxon>
        <taxon>Pseudomonadati</taxon>
        <taxon>Myxococcota</taxon>
        <taxon>Polyangia</taxon>
        <taxon>Nannocystales</taxon>
        <taxon>Nannocystaceae</taxon>
        <taxon>Plesiocystis</taxon>
    </lineage>
</organism>
<dbReference type="SMART" id="SM00650">
    <property type="entry name" value="rADc"/>
    <property type="match status" value="1"/>
</dbReference>
<keyword evidence="3 7" id="KW-0489">Methyltransferase</keyword>
<feature type="domain" description="Ribosomal RNA adenine methylase transferase N-terminal" evidence="9">
    <location>
        <begin position="36"/>
        <end position="213"/>
    </location>
</feature>
<dbReference type="InterPro" id="IPR020596">
    <property type="entry name" value="rRNA_Ade_Mease_Trfase_CS"/>
</dbReference>
<dbReference type="PROSITE" id="PS51689">
    <property type="entry name" value="SAM_RNA_A_N6_MT"/>
    <property type="match status" value="1"/>
</dbReference>
<proteinExistence type="inferred from homology"/>
<comment type="caution">
    <text evidence="10">The sequence shown here is derived from an EMBL/GenBank/DDBJ whole genome shotgun (WGS) entry which is preliminary data.</text>
</comment>
<comment type="similarity">
    <text evidence="7">Belongs to the class I-like SAM-binding methyltransferase superfamily. rRNA adenine N(6)-methyltransferase family. RsmA subfamily.</text>
</comment>
<evidence type="ECO:0000256" key="4">
    <source>
        <dbReference type="ARBA" id="ARBA00022679"/>
    </source>
</evidence>
<keyword evidence="5 7" id="KW-0949">S-adenosyl-L-methionine</keyword>
<comment type="catalytic activity">
    <reaction evidence="7">
        <text>adenosine(1518)/adenosine(1519) in 16S rRNA + 4 S-adenosyl-L-methionine = N(6)-dimethyladenosine(1518)/N(6)-dimethyladenosine(1519) in 16S rRNA + 4 S-adenosyl-L-homocysteine + 4 H(+)</text>
        <dbReference type="Rhea" id="RHEA:19609"/>
        <dbReference type="Rhea" id="RHEA-COMP:10232"/>
        <dbReference type="Rhea" id="RHEA-COMP:10233"/>
        <dbReference type="ChEBI" id="CHEBI:15378"/>
        <dbReference type="ChEBI" id="CHEBI:57856"/>
        <dbReference type="ChEBI" id="CHEBI:59789"/>
        <dbReference type="ChEBI" id="CHEBI:74411"/>
        <dbReference type="ChEBI" id="CHEBI:74493"/>
        <dbReference type="EC" id="2.1.1.182"/>
    </reaction>
</comment>
<dbReference type="CDD" id="cd02440">
    <property type="entry name" value="AdoMet_MTases"/>
    <property type="match status" value="1"/>
</dbReference>
<dbReference type="HAMAP" id="MF_00607">
    <property type="entry name" value="16SrRNA_methyltr_A"/>
    <property type="match status" value="1"/>
</dbReference>
<dbReference type="EC" id="2.1.1.182" evidence="7"/>
<dbReference type="Gene3D" id="3.40.50.150">
    <property type="entry name" value="Vaccinia Virus protein VP39"/>
    <property type="match status" value="1"/>
</dbReference>
<dbReference type="InterPro" id="IPR001737">
    <property type="entry name" value="KsgA/Erm"/>
</dbReference>
<dbReference type="Pfam" id="PF00398">
    <property type="entry name" value="RrnaAD"/>
    <property type="match status" value="1"/>
</dbReference>
<feature type="binding site" evidence="7 8">
    <location>
        <position position="77"/>
    </location>
    <ligand>
        <name>S-adenosyl-L-methionine</name>
        <dbReference type="ChEBI" id="CHEBI:59789"/>
    </ligand>
</feature>
<evidence type="ECO:0000256" key="1">
    <source>
        <dbReference type="ARBA" id="ARBA00022490"/>
    </source>
</evidence>
<evidence type="ECO:0000313" key="10">
    <source>
        <dbReference type="EMBL" id="EDM75999.1"/>
    </source>
</evidence>
<dbReference type="NCBIfam" id="TIGR00755">
    <property type="entry name" value="ksgA"/>
    <property type="match status" value="1"/>
</dbReference>
<dbReference type="RefSeq" id="WP_006974814.1">
    <property type="nucleotide sequence ID" value="NZ_ABCS01000075.1"/>
</dbReference>
<dbReference type="EMBL" id="ABCS01000075">
    <property type="protein sequence ID" value="EDM75999.1"/>
    <property type="molecule type" value="Genomic_DNA"/>
</dbReference>
<feature type="binding site" evidence="7 8">
    <location>
        <position position="102"/>
    </location>
    <ligand>
        <name>S-adenosyl-L-methionine</name>
        <dbReference type="ChEBI" id="CHEBI:59789"/>
    </ligand>
</feature>
<evidence type="ECO:0000256" key="2">
    <source>
        <dbReference type="ARBA" id="ARBA00022552"/>
    </source>
</evidence>
<name>A6GDM4_9BACT</name>
<keyword evidence="2 7" id="KW-0698">rRNA processing</keyword>
<evidence type="ECO:0000256" key="8">
    <source>
        <dbReference type="PROSITE-ProRule" id="PRU01026"/>
    </source>
</evidence>
<dbReference type="OrthoDB" id="9814755at2"/>
<feature type="binding site" evidence="7 8">
    <location>
        <position position="128"/>
    </location>
    <ligand>
        <name>S-adenosyl-L-methionine</name>
        <dbReference type="ChEBI" id="CHEBI:59789"/>
    </ligand>
</feature>
<evidence type="ECO:0000256" key="3">
    <source>
        <dbReference type="ARBA" id="ARBA00022603"/>
    </source>
</evidence>
<dbReference type="AlphaFoldDB" id="A6GDM4"/>
<dbReference type="InterPro" id="IPR011530">
    <property type="entry name" value="rRNA_adenine_dimethylase"/>
</dbReference>
<feature type="binding site" evidence="7 8">
    <location>
        <position position="56"/>
    </location>
    <ligand>
        <name>S-adenosyl-L-methionine</name>
        <dbReference type="ChEBI" id="CHEBI:59789"/>
    </ligand>
</feature>
<keyword evidence="1 7" id="KW-0963">Cytoplasm</keyword>
<comment type="subcellular location">
    <subcellularLocation>
        <location evidence="7">Cytoplasm</location>
    </subcellularLocation>
</comment>
<evidence type="ECO:0000256" key="5">
    <source>
        <dbReference type="ARBA" id="ARBA00022691"/>
    </source>
</evidence>
<comment type="function">
    <text evidence="7">Specifically dimethylates two adjacent adenosines (A1518 and A1519) in the loop of a conserved hairpin near the 3'-end of 16S rRNA in the 30S particle. May play a critical role in biogenesis of 30S subunits.</text>
</comment>
<protein>
    <recommendedName>
        <fullName evidence="7">Ribosomal RNA small subunit methyltransferase A</fullName>
        <ecNumber evidence="7">2.1.1.182</ecNumber>
    </recommendedName>
    <alternativeName>
        <fullName evidence="7">16S rRNA (adenine(1518)-N(6)/adenine(1519)-N(6))-dimethyltransferase</fullName>
    </alternativeName>
    <alternativeName>
        <fullName evidence="7">16S rRNA dimethyladenosine transferase</fullName>
    </alternativeName>
    <alternativeName>
        <fullName evidence="7">16S rRNA dimethylase</fullName>
    </alternativeName>
    <alternativeName>
        <fullName evidence="7">S-adenosylmethionine-6-N', N'-adenosyl(rRNA) dimethyltransferase</fullName>
    </alternativeName>
</protein>
<accession>A6GDM4</accession>
<dbReference type="Proteomes" id="UP000005801">
    <property type="component" value="Unassembled WGS sequence"/>
</dbReference>
<reference evidence="10 11" key="1">
    <citation type="submission" date="2007-06" db="EMBL/GenBank/DDBJ databases">
        <authorList>
            <person name="Shimkets L."/>
            <person name="Ferriera S."/>
            <person name="Johnson J."/>
            <person name="Kravitz S."/>
            <person name="Beeson K."/>
            <person name="Sutton G."/>
            <person name="Rogers Y.-H."/>
            <person name="Friedman R."/>
            <person name="Frazier M."/>
            <person name="Venter J.C."/>
        </authorList>
    </citation>
    <scope>NUCLEOTIDE SEQUENCE [LARGE SCALE GENOMIC DNA]</scope>
    <source>
        <strain evidence="10 11">SIR-1</strain>
    </source>
</reference>
<keyword evidence="6 7" id="KW-0694">RNA-binding</keyword>
<feature type="binding site" evidence="7 8">
    <location>
        <position position="31"/>
    </location>
    <ligand>
        <name>S-adenosyl-L-methionine</name>
        <dbReference type="ChEBI" id="CHEBI:59789"/>
    </ligand>
</feature>
<dbReference type="Gene3D" id="1.10.8.100">
    <property type="entry name" value="Ribosomal RNA adenine dimethylase-like, domain 2"/>
    <property type="match status" value="1"/>
</dbReference>
<dbReference type="GO" id="GO:0005829">
    <property type="term" value="C:cytosol"/>
    <property type="evidence" value="ECO:0007669"/>
    <property type="project" value="TreeGrafter"/>
</dbReference>
<evidence type="ECO:0000256" key="7">
    <source>
        <dbReference type="HAMAP-Rule" id="MF_00607"/>
    </source>
</evidence>
<dbReference type="InterPro" id="IPR029063">
    <property type="entry name" value="SAM-dependent_MTases_sf"/>
</dbReference>
<dbReference type="SUPFAM" id="SSF53335">
    <property type="entry name" value="S-adenosyl-L-methionine-dependent methyltransferases"/>
    <property type="match status" value="1"/>
</dbReference>
<evidence type="ECO:0000259" key="9">
    <source>
        <dbReference type="SMART" id="SM00650"/>
    </source>
</evidence>
<dbReference type="GO" id="GO:0003723">
    <property type="term" value="F:RNA binding"/>
    <property type="evidence" value="ECO:0007669"/>
    <property type="project" value="UniProtKB-UniRule"/>
</dbReference>
<dbReference type="STRING" id="391625.PPSIR1_32819"/>
<dbReference type="InterPro" id="IPR020598">
    <property type="entry name" value="rRNA_Ade_methylase_Trfase_N"/>
</dbReference>
<feature type="binding site" evidence="7 8">
    <location>
        <position position="29"/>
    </location>
    <ligand>
        <name>S-adenosyl-L-methionine</name>
        <dbReference type="ChEBI" id="CHEBI:59789"/>
    </ligand>
</feature>
<evidence type="ECO:0000313" key="11">
    <source>
        <dbReference type="Proteomes" id="UP000005801"/>
    </source>
</evidence>
<gene>
    <name evidence="7" type="primary">rsmA</name>
    <name evidence="7" type="synonym">ksgA</name>
    <name evidence="10" type="ORF">PPSIR1_32819</name>
</gene>
<evidence type="ECO:0000256" key="6">
    <source>
        <dbReference type="ARBA" id="ARBA00022884"/>
    </source>
</evidence>
<dbReference type="PANTHER" id="PTHR11727:SF7">
    <property type="entry name" value="DIMETHYLADENOSINE TRANSFERASE-RELATED"/>
    <property type="match status" value="1"/>
</dbReference>
<dbReference type="PANTHER" id="PTHR11727">
    <property type="entry name" value="DIMETHYLADENOSINE TRANSFERASE"/>
    <property type="match status" value="1"/>
</dbReference>
<dbReference type="eggNOG" id="COG0030">
    <property type="taxonomic scope" value="Bacteria"/>
</dbReference>
<dbReference type="InterPro" id="IPR023165">
    <property type="entry name" value="rRNA_Ade_diMease-like_C"/>
</dbReference>
<dbReference type="PROSITE" id="PS01131">
    <property type="entry name" value="RRNA_A_DIMETH"/>
    <property type="match status" value="1"/>
</dbReference>
<keyword evidence="11" id="KW-1185">Reference proteome</keyword>
<dbReference type="GO" id="GO:0052908">
    <property type="term" value="F:16S rRNA (adenine(1518)-N(6)/adenine(1519)-N(6))-dimethyltransferase activity"/>
    <property type="evidence" value="ECO:0007669"/>
    <property type="project" value="UniProtKB-EC"/>
</dbReference>
<sequence length="301" mass="32178">MTIDLRAIPSPKQLLARHGLAPRKSWGQNFLHAFEVHLEIAAAAGAGPGSTVVEIGAGLGTLTAHLLAAGAEVDAIERDRDLCAVLRTELGALPGFRLHEADAVKFDYGAHARALLEAGKPRPAIVGNLPYQLTGALLFALLEYDAVTGPWIVMVQKEVADRLCSPPGNKRYGGATAALGRVRAIRKVCSAPAGCFLPPPRVDSAVIRLDPRPEPLGEVGDPKAYLHLVRTCFQRRRKTLANALLGVGDKASAQRWIAAAGLDPKIRPERLGPAEFAALQRAREAEAEVEVEVEVEVENES</sequence>
<keyword evidence="4 7" id="KW-0808">Transferase</keyword>